<evidence type="ECO:0000256" key="7">
    <source>
        <dbReference type="ARBA" id="ARBA00023033"/>
    </source>
</evidence>
<dbReference type="InterPro" id="IPR036396">
    <property type="entry name" value="Cyt_P450_sf"/>
</dbReference>
<dbReference type="EMBL" id="JARQWQ010000006">
    <property type="protein sequence ID" value="KAK2571368.1"/>
    <property type="molecule type" value="Genomic_DNA"/>
</dbReference>
<dbReference type="InterPro" id="IPR001128">
    <property type="entry name" value="Cyt_P450"/>
</dbReference>
<dbReference type="GO" id="GO:0016705">
    <property type="term" value="F:oxidoreductase activity, acting on paired donors, with incorporation or reduction of molecular oxygen"/>
    <property type="evidence" value="ECO:0007669"/>
    <property type="project" value="InterPro"/>
</dbReference>
<sequence>MFVAATRKNCLSTPLRCYISATFWRTQTTKPAKAQLEESDSFNDSAISEVSPSQVREFEDMPGLKRGVMSFVEFYRKSESLTKGYKLSEALFAKYGPVYKENYGGETQVHISDPDDFETVLRAEGKYPRRQLIQVWLEHRVRRNYFPGIVQLNGEEWHRIRRNVAPKMMRPKVVEENLDNFNLVAEDAMARFMKLKEACGPADHIPDLEGELMKFTLESIGTMAFDTRLGLYSDPPSPEGLKFIAAVHDFFDLSQKLLLSIPNEILDIGEVFINRKMKELEEMSNKGIESPGKVVPLLTYLLAKEELSLEEVNGTAIDVVTGGVDTLLQEFRIEYTGEPLEILQKMVSCPDKPVKVKFVDRG</sequence>
<dbReference type="Proteomes" id="UP001249851">
    <property type="component" value="Unassembled WGS sequence"/>
</dbReference>
<reference evidence="8" key="1">
    <citation type="journal article" date="2023" name="G3 (Bethesda)">
        <title>Whole genome assembly and annotation of the endangered Caribbean coral Acropora cervicornis.</title>
        <authorList>
            <person name="Selwyn J.D."/>
            <person name="Vollmer S.V."/>
        </authorList>
    </citation>
    <scope>NUCLEOTIDE SEQUENCE</scope>
    <source>
        <strain evidence="8">K2</strain>
    </source>
</reference>
<dbReference type="GO" id="GO:0020037">
    <property type="term" value="F:heme binding"/>
    <property type="evidence" value="ECO:0007669"/>
    <property type="project" value="InterPro"/>
</dbReference>
<dbReference type="InterPro" id="IPR050479">
    <property type="entry name" value="CYP11_CYP27_families"/>
</dbReference>
<evidence type="ECO:0000313" key="8">
    <source>
        <dbReference type="EMBL" id="KAK2571368.1"/>
    </source>
</evidence>
<dbReference type="AlphaFoldDB" id="A0AAD9VE98"/>
<evidence type="ECO:0000256" key="1">
    <source>
        <dbReference type="ARBA" id="ARBA00001971"/>
    </source>
</evidence>
<dbReference type="PANTHER" id="PTHR24279:SF120">
    <property type="entry name" value="CYTOCHROME P450"/>
    <property type="match status" value="1"/>
</dbReference>
<keyword evidence="6" id="KW-0408">Iron</keyword>
<comment type="cofactor">
    <cofactor evidence="1">
        <name>heme</name>
        <dbReference type="ChEBI" id="CHEBI:30413"/>
    </cofactor>
</comment>
<dbReference type="SUPFAM" id="SSF48264">
    <property type="entry name" value="Cytochrome P450"/>
    <property type="match status" value="1"/>
</dbReference>
<keyword evidence="7" id="KW-0503">Monooxygenase</keyword>
<gene>
    <name evidence="8" type="ORF">P5673_003955</name>
</gene>
<dbReference type="Pfam" id="PF00067">
    <property type="entry name" value="p450"/>
    <property type="match status" value="1"/>
</dbReference>
<protein>
    <submittedName>
        <fullName evidence="8">Cholesterol side-chain cleavage enzyme</fullName>
    </submittedName>
</protein>
<keyword evidence="5" id="KW-0560">Oxidoreductase</keyword>
<evidence type="ECO:0000256" key="6">
    <source>
        <dbReference type="ARBA" id="ARBA00023004"/>
    </source>
</evidence>
<evidence type="ECO:0000313" key="9">
    <source>
        <dbReference type="Proteomes" id="UP001249851"/>
    </source>
</evidence>
<reference evidence="8" key="2">
    <citation type="journal article" date="2023" name="Science">
        <title>Genomic signatures of disease resistance in endangered staghorn corals.</title>
        <authorList>
            <person name="Vollmer S.V."/>
            <person name="Selwyn J.D."/>
            <person name="Despard B.A."/>
            <person name="Roesel C.L."/>
        </authorList>
    </citation>
    <scope>NUCLEOTIDE SEQUENCE</scope>
    <source>
        <strain evidence="8">K2</strain>
    </source>
</reference>
<keyword evidence="4" id="KW-0479">Metal-binding</keyword>
<dbReference type="GO" id="GO:0005506">
    <property type="term" value="F:iron ion binding"/>
    <property type="evidence" value="ECO:0007669"/>
    <property type="project" value="InterPro"/>
</dbReference>
<proteinExistence type="inferred from homology"/>
<evidence type="ECO:0000256" key="4">
    <source>
        <dbReference type="ARBA" id="ARBA00022723"/>
    </source>
</evidence>
<dbReference type="Gene3D" id="1.10.630.10">
    <property type="entry name" value="Cytochrome P450"/>
    <property type="match status" value="1"/>
</dbReference>
<evidence type="ECO:0000256" key="5">
    <source>
        <dbReference type="ARBA" id="ARBA00023002"/>
    </source>
</evidence>
<dbReference type="PANTHER" id="PTHR24279">
    <property type="entry name" value="CYTOCHROME P450"/>
    <property type="match status" value="1"/>
</dbReference>
<keyword evidence="9" id="KW-1185">Reference proteome</keyword>
<organism evidence="8 9">
    <name type="scientific">Acropora cervicornis</name>
    <name type="common">Staghorn coral</name>
    <dbReference type="NCBI Taxonomy" id="6130"/>
    <lineage>
        <taxon>Eukaryota</taxon>
        <taxon>Metazoa</taxon>
        <taxon>Cnidaria</taxon>
        <taxon>Anthozoa</taxon>
        <taxon>Hexacorallia</taxon>
        <taxon>Scleractinia</taxon>
        <taxon>Astrocoeniina</taxon>
        <taxon>Acroporidae</taxon>
        <taxon>Acropora</taxon>
    </lineage>
</organism>
<name>A0AAD9VE98_ACRCE</name>
<keyword evidence="3" id="KW-0349">Heme</keyword>
<comment type="caution">
    <text evidence="8">The sequence shown here is derived from an EMBL/GenBank/DDBJ whole genome shotgun (WGS) entry which is preliminary data.</text>
</comment>
<comment type="similarity">
    <text evidence="2">Belongs to the cytochrome P450 family.</text>
</comment>
<dbReference type="GO" id="GO:0004497">
    <property type="term" value="F:monooxygenase activity"/>
    <property type="evidence" value="ECO:0007669"/>
    <property type="project" value="UniProtKB-KW"/>
</dbReference>
<evidence type="ECO:0000256" key="3">
    <source>
        <dbReference type="ARBA" id="ARBA00022617"/>
    </source>
</evidence>
<evidence type="ECO:0000256" key="2">
    <source>
        <dbReference type="ARBA" id="ARBA00010617"/>
    </source>
</evidence>
<accession>A0AAD9VE98</accession>